<gene>
    <name evidence="2" type="ORF">Tco_0727574</name>
</gene>
<dbReference type="Proteomes" id="UP001151760">
    <property type="component" value="Unassembled WGS sequence"/>
</dbReference>
<feature type="domain" description="PB1-like" evidence="1">
    <location>
        <begin position="248"/>
        <end position="341"/>
    </location>
</feature>
<evidence type="ECO:0000259" key="1">
    <source>
        <dbReference type="Pfam" id="PF26130"/>
    </source>
</evidence>
<sequence>MQRLAVLKEGKEKTEKKLKVLTPTQIQAQAHRLAEYEAKRAKMLEEYNYYINHWADQLPIIKISYIINNSTKEASMRITINNDLLNLIVYDKFVLKILGFTAEKKRKRTSEIIKEVFVSEDIVVDGMHRNLVPPSGVEVFQREEEFHLATTAQLIRTQSVIRRVTPEGELAVKGLVECKASTSNLRRIQVKDIIKEVEDYLKTYSSAGMDISCPLILSAGLHKFASKLDTLSSLPVQRMASESQPSTFLIKYHRGGVFVRDPVLYEYKILSEIPDVDLVSLGLAGFINQLKTECTGSVKSIFYLVPGLEFHLGLKPLKYDTDFDAFVQCGVNHDHVLHVYSSSSEFDLKMNKIMIVEVS</sequence>
<dbReference type="Pfam" id="PF26130">
    <property type="entry name" value="PB1-like"/>
    <property type="match status" value="1"/>
</dbReference>
<proteinExistence type="predicted"/>
<comment type="caution">
    <text evidence="2">The sequence shown here is derived from an EMBL/GenBank/DDBJ whole genome shotgun (WGS) entry which is preliminary data.</text>
</comment>
<protein>
    <recommendedName>
        <fullName evidence="1">PB1-like domain-containing protein</fullName>
    </recommendedName>
</protein>
<reference evidence="2" key="1">
    <citation type="journal article" date="2022" name="Int. J. Mol. Sci.">
        <title>Draft Genome of Tanacetum Coccineum: Genomic Comparison of Closely Related Tanacetum-Family Plants.</title>
        <authorList>
            <person name="Yamashiro T."/>
            <person name="Shiraishi A."/>
            <person name="Nakayama K."/>
            <person name="Satake H."/>
        </authorList>
    </citation>
    <scope>NUCLEOTIDE SEQUENCE</scope>
</reference>
<name>A0ABQ4YLS7_9ASTR</name>
<dbReference type="InterPro" id="IPR058594">
    <property type="entry name" value="PB1-like_dom_pln"/>
</dbReference>
<accession>A0ABQ4YLS7</accession>
<organism evidence="2 3">
    <name type="scientific">Tanacetum coccineum</name>
    <dbReference type="NCBI Taxonomy" id="301880"/>
    <lineage>
        <taxon>Eukaryota</taxon>
        <taxon>Viridiplantae</taxon>
        <taxon>Streptophyta</taxon>
        <taxon>Embryophyta</taxon>
        <taxon>Tracheophyta</taxon>
        <taxon>Spermatophyta</taxon>
        <taxon>Magnoliopsida</taxon>
        <taxon>eudicotyledons</taxon>
        <taxon>Gunneridae</taxon>
        <taxon>Pentapetalae</taxon>
        <taxon>asterids</taxon>
        <taxon>campanulids</taxon>
        <taxon>Asterales</taxon>
        <taxon>Asteraceae</taxon>
        <taxon>Asteroideae</taxon>
        <taxon>Anthemideae</taxon>
        <taxon>Anthemidinae</taxon>
        <taxon>Tanacetum</taxon>
    </lineage>
</organism>
<reference evidence="2" key="2">
    <citation type="submission" date="2022-01" db="EMBL/GenBank/DDBJ databases">
        <authorList>
            <person name="Yamashiro T."/>
            <person name="Shiraishi A."/>
            <person name="Satake H."/>
            <person name="Nakayama K."/>
        </authorList>
    </citation>
    <scope>NUCLEOTIDE SEQUENCE</scope>
</reference>
<evidence type="ECO:0000313" key="3">
    <source>
        <dbReference type="Proteomes" id="UP001151760"/>
    </source>
</evidence>
<evidence type="ECO:0000313" key="2">
    <source>
        <dbReference type="EMBL" id="GJS77693.1"/>
    </source>
</evidence>
<keyword evidence="3" id="KW-1185">Reference proteome</keyword>
<dbReference type="EMBL" id="BQNB010010467">
    <property type="protein sequence ID" value="GJS77693.1"/>
    <property type="molecule type" value="Genomic_DNA"/>
</dbReference>